<feature type="signal peptide" evidence="1">
    <location>
        <begin position="1"/>
        <end position="16"/>
    </location>
</feature>
<sequence>MRALLIFIILFCECSSETINTEKLINALKVFGTFNETAVSLIVKKIAVPALIPIQEHVDTCTVHAYRG</sequence>
<comment type="caution">
    <text evidence="2">The sequence shown here is derived from an EMBL/GenBank/DDBJ whole genome shotgun (WGS) entry which is preliminary data.</text>
</comment>
<reference evidence="2" key="1">
    <citation type="submission" date="2023-10" db="EMBL/GenBank/DDBJ databases">
        <title>Genome assembly of Pristionchus species.</title>
        <authorList>
            <person name="Yoshida K."/>
            <person name="Sommer R.J."/>
        </authorList>
    </citation>
    <scope>NUCLEOTIDE SEQUENCE</scope>
    <source>
        <strain evidence="2">RS5133</strain>
    </source>
</reference>
<dbReference type="Proteomes" id="UP001432322">
    <property type="component" value="Unassembled WGS sequence"/>
</dbReference>
<feature type="chain" id="PRO_5043495804" evidence="1">
    <location>
        <begin position="17"/>
        <end position="68"/>
    </location>
</feature>
<gene>
    <name evidence="2" type="ORF">PFISCL1PPCAC_11430</name>
</gene>
<dbReference type="AlphaFoldDB" id="A0AAV5VL64"/>
<evidence type="ECO:0000313" key="2">
    <source>
        <dbReference type="EMBL" id="GMT20133.1"/>
    </source>
</evidence>
<evidence type="ECO:0000313" key="3">
    <source>
        <dbReference type="Proteomes" id="UP001432322"/>
    </source>
</evidence>
<name>A0AAV5VL64_9BILA</name>
<dbReference type="EMBL" id="BTSY01000003">
    <property type="protein sequence ID" value="GMT20133.1"/>
    <property type="molecule type" value="Genomic_DNA"/>
</dbReference>
<evidence type="ECO:0000256" key="1">
    <source>
        <dbReference type="SAM" id="SignalP"/>
    </source>
</evidence>
<accession>A0AAV5VL64</accession>
<keyword evidence="1" id="KW-0732">Signal</keyword>
<keyword evidence="3" id="KW-1185">Reference proteome</keyword>
<proteinExistence type="predicted"/>
<organism evidence="2 3">
    <name type="scientific">Pristionchus fissidentatus</name>
    <dbReference type="NCBI Taxonomy" id="1538716"/>
    <lineage>
        <taxon>Eukaryota</taxon>
        <taxon>Metazoa</taxon>
        <taxon>Ecdysozoa</taxon>
        <taxon>Nematoda</taxon>
        <taxon>Chromadorea</taxon>
        <taxon>Rhabditida</taxon>
        <taxon>Rhabditina</taxon>
        <taxon>Diplogasteromorpha</taxon>
        <taxon>Diplogasteroidea</taxon>
        <taxon>Neodiplogasteridae</taxon>
        <taxon>Pristionchus</taxon>
    </lineage>
</organism>
<protein>
    <submittedName>
        <fullName evidence="2">Uncharacterized protein</fullName>
    </submittedName>
</protein>